<protein>
    <submittedName>
        <fullName evidence="1">Uncharacterized protein</fullName>
    </submittedName>
</protein>
<dbReference type="AlphaFoldDB" id="A0AAW9RQR4"/>
<dbReference type="RefSeq" id="WP_340328948.1">
    <property type="nucleotide sequence ID" value="NZ_JAZHOF010000003.1"/>
</dbReference>
<evidence type="ECO:0000313" key="2">
    <source>
        <dbReference type="Proteomes" id="UP001378188"/>
    </source>
</evidence>
<dbReference type="Proteomes" id="UP001378188">
    <property type="component" value="Unassembled WGS sequence"/>
</dbReference>
<name>A0AAW9RQR4_9HYPH</name>
<proteinExistence type="predicted"/>
<organism evidence="1 2">
    <name type="scientific">Microbaculum marinum</name>
    <dbReference type="NCBI Taxonomy" id="1764581"/>
    <lineage>
        <taxon>Bacteria</taxon>
        <taxon>Pseudomonadati</taxon>
        <taxon>Pseudomonadota</taxon>
        <taxon>Alphaproteobacteria</taxon>
        <taxon>Hyphomicrobiales</taxon>
        <taxon>Tepidamorphaceae</taxon>
        <taxon>Microbaculum</taxon>
    </lineage>
</organism>
<evidence type="ECO:0000313" key="1">
    <source>
        <dbReference type="EMBL" id="MEJ8571245.1"/>
    </source>
</evidence>
<sequence>MLHVVTLLWDANDASLSFSRCYDETWVEKLYRGFARNLTVPFRFVCFTERDRWFHAPIEQERIESRPIGYGACIEPYRLDVPMILVGLDTVITGNIDHLAGHCLVGGAIALPKAVYVPDTVCNGVALVPAGHRRVYDDWRGQNDMDWMRLQPHVVLDEIWPGHVVSYKGHVKANGLGDARIVFFHGQEKPHQIAEPWLETHWI</sequence>
<dbReference type="EMBL" id="JAZHOF010000003">
    <property type="protein sequence ID" value="MEJ8571245.1"/>
    <property type="molecule type" value="Genomic_DNA"/>
</dbReference>
<gene>
    <name evidence="1" type="ORF">V3328_07155</name>
</gene>
<reference evidence="1 2" key="1">
    <citation type="submission" date="2024-02" db="EMBL/GenBank/DDBJ databases">
        <title>Genome analysis and characterization of Microbaculum marinisediminis sp. nov., isolated from marine sediment.</title>
        <authorList>
            <person name="Du Z.-J."/>
            <person name="Ye Y.-Q."/>
            <person name="Zhang Z.-R."/>
            <person name="Yuan S.-M."/>
            <person name="Zhang X.-Y."/>
        </authorList>
    </citation>
    <scope>NUCLEOTIDE SEQUENCE [LARGE SCALE GENOMIC DNA]</scope>
    <source>
        <strain evidence="1 2">SDUM1044001</strain>
    </source>
</reference>
<keyword evidence="2" id="KW-1185">Reference proteome</keyword>
<accession>A0AAW9RQR4</accession>
<comment type="caution">
    <text evidence="1">The sequence shown here is derived from an EMBL/GenBank/DDBJ whole genome shotgun (WGS) entry which is preliminary data.</text>
</comment>